<feature type="coiled-coil region" evidence="1">
    <location>
        <begin position="87"/>
        <end position="137"/>
    </location>
</feature>
<feature type="transmembrane region" description="Helical" evidence="3">
    <location>
        <begin position="43"/>
        <end position="63"/>
    </location>
</feature>
<feature type="transmembrane region" description="Helical" evidence="3">
    <location>
        <begin position="20"/>
        <end position="37"/>
    </location>
</feature>
<name>C7MQI7_SACVD</name>
<keyword evidence="3" id="KW-0812">Transmembrane</keyword>
<evidence type="ECO:0000256" key="3">
    <source>
        <dbReference type="SAM" id="Phobius"/>
    </source>
</evidence>
<feature type="compositionally biased region" description="Basic and acidic residues" evidence="2">
    <location>
        <begin position="309"/>
        <end position="318"/>
    </location>
</feature>
<evidence type="ECO:0000259" key="4">
    <source>
        <dbReference type="Pfam" id="PF20570"/>
    </source>
</evidence>
<feature type="compositionally biased region" description="Low complexity" evidence="2">
    <location>
        <begin position="447"/>
        <end position="458"/>
    </location>
</feature>
<dbReference type="Proteomes" id="UP000000841">
    <property type="component" value="Chromosome"/>
</dbReference>
<gene>
    <name evidence="5" type="ordered locus">Svir_35580</name>
</gene>
<evidence type="ECO:0000313" key="6">
    <source>
        <dbReference type="Proteomes" id="UP000000841"/>
    </source>
</evidence>
<dbReference type="InterPro" id="IPR046706">
    <property type="entry name" value="DUF6779"/>
</dbReference>
<organism evidence="5 6">
    <name type="scientific">Saccharomonospora viridis (strain ATCC 15386 / DSM 43017 / JCM 3036 / CCUG 5913 / NBRC 12207 / NCIMB 9602 / P101)</name>
    <name type="common">Thermoactinomyces viridis</name>
    <dbReference type="NCBI Taxonomy" id="471857"/>
    <lineage>
        <taxon>Bacteria</taxon>
        <taxon>Bacillati</taxon>
        <taxon>Actinomycetota</taxon>
        <taxon>Actinomycetes</taxon>
        <taxon>Pseudonocardiales</taxon>
        <taxon>Pseudonocardiaceae</taxon>
        <taxon>Saccharomonospora</taxon>
    </lineage>
</organism>
<feature type="compositionally biased region" description="Low complexity" evidence="2">
    <location>
        <begin position="260"/>
        <end position="270"/>
    </location>
</feature>
<evidence type="ECO:0000256" key="2">
    <source>
        <dbReference type="SAM" id="MobiDB-lite"/>
    </source>
</evidence>
<feature type="region of interest" description="Disordered" evidence="2">
    <location>
        <begin position="158"/>
        <end position="525"/>
    </location>
</feature>
<dbReference type="Pfam" id="PF20570">
    <property type="entry name" value="DUF6779"/>
    <property type="match status" value="1"/>
</dbReference>
<keyword evidence="3" id="KW-1133">Transmembrane helix</keyword>
<dbReference type="eggNOG" id="ENOG5033Y1Q">
    <property type="taxonomic scope" value="Bacteria"/>
</dbReference>
<dbReference type="STRING" id="471857.Svir_35580"/>
<keyword evidence="1" id="KW-0175">Coiled coil</keyword>
<proteinExistence type="predicted"/>
<feature type="compositionally biased region" description="Polar residues" evidence="2">
    <location>
        <begin position="411"/>
        <end position="420"/>
    </location>
</feature>
<reference evidence="5 6" key="1">
    <citation type="journal article" date="2009" name="Stand. Genomic Sci.">
        <title>Complete genome sequence of Saccharomonospora viridis type strain (P101).</title>
        <authorList>
            <person name="Pati A."/>
            <person name="Sikorski J."/>
            <person name="Nolan M."/>
            <person name="Lapidus A."/>
            <person name="Copeland A."/>
            <person name="Glavina Del Rio T."/>
            <person name="Lucas S."/>
            <person name="Chen F."/>
            <person name="Tice H."/>
            <person name="Pitluck S."/>
            <person name="Cheng J.F."/>
            <person name="Chertkov O."/>
            <person name="Brettin T."/>
            <person name="Han C."/>
            <person name="Detter J.C."/>
            <person name="Kuske C."/>
            <person name="Bruce D."/>
            <person name="Goodwin L."/>
            <person name="Chain P."/>
            <person name="D'haeseleer P."/>
            <person name="Chen A."/>
            <person name="Palaniappan K."/>
            <person name="Ivanova N."/>
            <person name="Mavromatis K."/>
            <person name="Mikhailova N."/>
            <person name="Rohde M."/>
            <person name="Tindall B.J."/>
            <person name="Goker M."/>
            <person name="Bristow J."/>
            <person name="Eisen J.A."/>
            <person name="Markowitz V."/>
            <person name="Hugenholtz P."/>
            <person name="Kyrpides N.C."/>
            <person name="Klenk H.P."/>
        </authorList>
    </citation>
    <scope>NUCLEOTIDE SEQUENCE [LARGE SCALE GENOMIC DNA]</scope>
    <source>
        <strain evidence="6">ATCC 15386 / DSM 43017 / JCM 3036 / NBRC 12207 / P101</strain>
    </source>
</reference>
<accession>C7MQI7</accession>
<evidence type="ECO:0000313" key="5">
    <source>
        <dbReference type="EMBL" id="ACU98514.1"/>
    </source>
</evidence>
<keyword evidence="3" id="KW-0472">Membrane</keyword>
<protein>
    <recommendedName>
        <fullName evidence="4">DUF6779 domain-containing protein</fullName>
    </recommendedName>
</protein>
<sequence length="525" mass="56993">MWDMTGVGDDSQDRSASKPWLAVGFLLAIGATLALVLTDDLRWIRLAVVAALWAALIGALMAAKYRKQAALSEKSAVKAQRIYELELQKEIAARREHELEVEAETRQRIEAETRDELELLREELKTLRENLQNLFDGEVLWERVALTAQSTRMRKLGEEPRLVTVSEDANGHPAQITVGEDSAEQPDSPTELIGRIRDSDAESADDAEEAAMPRAEQPRRRQPGAPRTRFVPRPSRPAEDGGSHQQPAEPRTRRVRPRPGAAMARASEGASRARAEMSRPQQRPVSRVNGEAGSGSYAPYRAPGNAGDARGETAERSRATAAAEGWVAQALNPDGPTATQRRRRPAVEEAPTRTQAPVDPRTTVTAPVSRGRGLGDAARNTPPESPEEATSIAEPVVEATMEAAVPEGESTPESAQSEPNPTLPPEIGVVREPGGRRRRAESDDDATSTTESSRSSGGRRYRADDEEPAWMSAVPSKGRRRAAEPTESADDEPSGSHSKGRSVSELLAAYGAGNITPRRRRRAAD</sequence>
<dbReference type="HOGENOM" id="CLU_018761_0_0_11"/>
<feature type="domain" description="DUF6779" evidence="4">
    <location>
        <begin position="45"/>
        <end position="152"/>
    </location>
</feature>
<dbReference type="KEGG" id="svi:Svir_35580"/>
<dbReference type="EMBL" id="CP001683">
    <property type="protein sequence ID" value="ACU98514.1"/>
    <property type="molecule type" value="Genomic_DNA"/>
</dbReference>
<dbReference type="AlphaFoldDB" id="C7MQI7"/>
<keyword evidence="6" id="KW-1185">Reference proteome</keyword>
<evidence type="ECO:0000256" key="1">
    <source>
        <dbReference type="SAM" id="Coils"/>
    </source>
</evidence>